<dbReference type="Pfam" id="PF02687">
    <property type="entry name" value="FtsX"/>
    <property type="match status" value="2"/>
</dbReference>
<organism evidence="9 10">
    <name type="scientific">Ureaplasma ceti</name>
    <dbReference type="NCBI Taxonomy" id="3119530"/>
    <lineage>
        <taxon>Bacteria</taxon>
        <taxon>Bacillati</taxon>
        <taxon>Mycoplasmatota</taxon>
        <taxon>Mycoplasmoidales</taxon>
        <taxon>Mycoplasmoidaceae</taxon>
        <taxon>Ureaplasma</taxon>
    </lineage>
</organism>
<feature type="transmembrane region" description="Helical" evidence="7">
    <location>
        <begin position="1364"/>
        <end position="1382"/>
    </location>
</feature>
<sequence>MLLLLIAVTVLVTIVLSNDSLQASRSNILNKGNLADFTVSIPANVVTKSINEANSKDNSSKTYLPGTSPADIQLQNELSKLGLQYSISKTVNLSDMLTRKSFILSNNEQPSSINPTVVNNLVLQNGSSEIPTMVYTNANMPVMMSGFKYFESIQISNPNVSGYQKNIFNYKVYMEQQPWNFAKAILNAVWNLDTASTEKFIKTIAPLAEVPKNETVFNENYNLWQVDAAGNPTNKFNTNSYWYKWRSLMGINGFTYNGYGFTLDLKENIPLLGDNAQLPFTADVYDPTSYFAIASSNFMRANAGTKDFIPKETLEQALKLPFKTYLNVDSSTNPTTAHTVYNPVTKTEQVYPDFLTWLSELPDKYKIKVNSLNYVLIGAGMAPNIMYPVLNANQLLVNSTDSGVLFVNNAGFARATFGTSNKPELYYSVRYPPDFNGKYGLFETRHKLFEAVQQFTIKNYGENTAFLINDPKQPNYVIYLRANFLDNLKNIILIITLVIALIIALLSLFFISTLLRSIIKQSKVTFGVGLANGISKAELATSFFPFALVPAIFCGALGYLIGYFLMKPMNSVYLNYWTVSIPHLDMQWWLFFIIPLIVFVILYVLILLVIFWTLRKNTQEILNSSSEFRMNALIIYTKKLTSKLSALSSFRWTFMMGNITRFIVLTGIVFAFISLSTITVGSLYEFQNSLSYTNRNRQYTFAFNLYSPTINDGYYSAMPFTQLGIAQEGMYNNYTTFSSTDGNYDAPNAPGNTFNYSGQAYANALAYPYAKNKYFTSLFLPSNKVATELDHNIQFFNNKVFTKLDLDVTLDVAGAMINPWNVAQQIAPQSVISLADTYLQNQVQQNYDFYYWLQQQNDLALSGGHSEKIPGVNSPFNGQKIYYSTYLPGVNSQPFTLNGSPITADFNNAPNQSEWIFIRQKNPLTEKEEWIINQKHAILEAPSYQATPKATRLFVEMLTNVNNPLFQYWYKYVNPNNPLRGKADQPIRNYSYLMVQGAVPLEPNDETYTYIKATVDKKNGVKIQPFAATINGIKPDSDFLTLYNSKNQDLKYLLNSTLPEENGKPVYPLIVNEVVERKYKLYVGSEIQILPNNTYDRFNLENIGEPAYAGAETTFKVVGITDSKSEEQFYTSQSIANKVLGYQNFSTDATPVQWRGPKHPGRGYVPFNGIFTKQEIPEFAMNFGGVYAPSGMSTAKGAWNTNIGTKPGQVNGGEQAYLVWNNLKEMNTITSINEMVDRQDGNKLVPIPANKQNPFYVDNAESNALYKAMSPDLIGNAVRHIVKVFGNTSPIVTQLQSVDTPLISNTIGPTIDNTLANIEKVITACLIPTLIIIIALLASMIVVEAKRLISLMKVLGYSDLKNTFSFLFVYLIVLFLGTALAIPFTYGMLAAVTAIAFSAFNIIIAPVAPVWIYFAAFGAVASIFVGLFIYVWNQLKKINLSQEISVR</sequence>
<gene>
    <name evidence="9" type="ORF">UREOM_6160</name>
</gene>
<evidence type="ECO:0000256" key="2">
    <source>
        <dbReference type="ARBA" id="ARBA00022475"/>
    </source>
</evidence>
<keyword evidence="2" id="KW-1003">Cell membrane</keyword>
<keyword evidence="5 7" id="KW-0472">Membrane</keyword>
<dbReference type="InterPro" id="IPR003838">
    <property type="entry name" value="ABC3_permease_C"/>
</dbReference>
<comment type="similarity">
    <text evidence="6">Belongs to the ABC-4 integral membrane protein family.</text>
</comment>
<feature type="transmembrane region" description="Helical" evidence="7">
    <location>
        <begin position="662"/>
        <end position="684"/>
    </location>
</feature>
<evidence type="ECO:0000256" key="1">
    <source>
        <dbReference type="ARBA" id="ARBA00004651"/>
    </source>
</evidence>
<evidence type="ECO:0000259" key="8">
    <source>
        <dbReference type="Pfam" id="PF02687"/>
    </source>
</evidence>
<comment type="caution">
    <text evidence="9">The sequence shown here is derived from an EMBL/GenBank/DDBJ whole genome shotgun (WGS) entry which is preliminary data.</text>
</comment>
<evidence type="ECO:0000313" key="9">
    <source>
        <dbReference type="EMBL" id="GAA5414905.1"/>
    </source>
</evidence>
<evidence type="ECO:0000256" key="5">
    <source>
        <dbReference type="ARBA" id="ARBA00023136"/>
    </source>
</evidence>
<keyword evidence="10" id="KW-1185">Reference proteome</keyword>
<dbReference type="PANTHER" id="PTHR30572">
    <property type="entry name" value="MEMBRANE COMPONENT OF TRANSPORTER-RELATED"/>
    <property type="match status" value="1"/>
</dbReference>
<comment type="subcellular location">
    <subcellularLocation>
        <location evidence="1">Cell membrane</location>
        <topology evidence="1">Multi-pass membrane protein</topology>
    </subcellularLocation>
</comment>
<feature type="transmembrane region" description="Helical" evidence="7">
    <location>
        <begin position="543"/>
        <end position="566"/>
    </location>
</feature>
<feature type="domain" description="ABC3 transporter permease C-terminal" evidence="8">
    <location>
        <begin position="1322"/>
        <end position="1439"/>
    </location>
</feature>
<dbReference type="PANTHER" id="PTHR30572:SF4">
    <property type="entry name" value="ABC TRANSPORTER PERMEASE YTRF"/>
    <property type="match status" value="1"/>
</dbReference>
<feature type="transmembrane region" description="Helical" evidence="7">
    <location>
        <begin position="1411"/>
        <end position="1432"/>
    </location>
</feature>
<dbReference type="Proteomes" id="UP001449582">
    <property type="component" value="Unassembled WGS sequence"/>
</dbReference>
<keyword evidence="4 7" id="KW-1133">Transmembrane helix</keyword>
<evidence type="ECO:0000256" key="3">
    <source>
        <dbReference type="ARBA" id="ARBA00022692"/>
    </source>
</evidence>
<proteinExistence type="inferred from homology"/>
<feature type="transmembrane region" description="Helical" evidence="7">
    <location>
        <begin position="1321"/>
        <end position="1343"/>
    </location>
</feature>
<evidence type="ECO:0000256" key="4">
    <source>
        <dbReference type="ARBA" id="ARBA00022989"/>
    </source>
</evidence>
<evidence type="ECO:0000256" key="6">
    <source>
        <dbReference type="ARBA" id="ARBA00038076"/>
    </source>
</evidence>
<keyword evidence="3 7" id="KW-0812">Transmembrane</keyword>
<feature type="domain" description="ABC3 transporter permease C-terminal" evidence="8">
    <location>
        <begin position="498"/>
        <end position="616"/>
    </location>
</feature>
<reference evidence="9" key="1">
    <citation type="submission" date="2024-02" db="EMBL/GenBank/DDBJ databases">
        <title>Draft genome sequence of new strains in genus Ureaplasma.</title>
        <authorList>
            <person name="Nakajima Y."/>
            <person name="Segawa T."/>
        </authorList>
    </citation>
    <scope>NUCLEOTIDE SEQUENCE [LARGE SCALE GENOMIC DNA]</scope>
    <source>
        <strain evidence="9">OM1</strain>
    </source>
</reference>
<dbReference type="InterPro" id="IPR050250">
    <property type="entry name" value="Macrolide_Exporter_MacB"/>
</dbReference>
<feature type="transmembrane region" description="Helical" evidence="7">
    <location>
        <begin position="586"/>
        <end position="614"/>
    </location>
</feature>
<protein>
    <recommendedName>
        <fullName evidence="8">ABC3 transporter permease C-terminal domain-containing protein</fullName>
    </recommendedName>
</protein>
<evidence type="ECO:0000256" key="7">
    <source>
        <dbReference type="SAM" id="Phobius"/>
    </source>
</evidence>
<accession>A0ABP9U8B8</accession>
<name>A0ABP9U8B8_9BACT</name>
<feature type="transmembrane region" description="Helical" evidence="7">
    <location>
        <begin position="491"/>
        <end position="515"/>
    </location>
</feature>
<dbReference type="EMBL" id="BAABQM010000004">
    <property type="protein sequence ID" value="GAA5414905.1"/>
    <property type="molecule type" value="Genomic_DNA"/>
</dbReference>
<evidence type="ECO:0000313" key="10">
    <source>
        <dbReference type="Proteomes" id="UP001449582"/>
    </source>
</evidence>